<sequence>MKFITEYDLKYQYQQQPFETYTLTPDQRLTPEARQFLADRRVTLDTNKPQVQPAAPKALAQAEPSKKQPHQDADQKLTVLINFTQLDLYETALVCKPLDMALSQKLFALADSLADKAQQVAAHQVKPANLIAPNTFKLTYLYALSKYGPVMLKLARLGNELLLLSDRLAPEPNELIQVLLAELAKLIEQLKHKEE</sequence>
<organism evidence="2 3">
    <name type="scientific">Lacticaseibacillus baoqingensis</name>
    <dbReference type="NCBI Taxonomy" id="2486013"/>
    <lineage>
        <taxon>Bacteria</taxon>
        <taxon>Bacillati</taxon>
        <taxon>Bacillota</taxon>
        <taxon>Bacilli</taxon>
        <taxon>Lactobacillales</taxon>
        <taxon>Lactobacillaceae</taxon>
        <taxon>Lacticaseibacillus</taxon>
    </lineage>
</organism>
<protein>
    <submittedName>
        <fullName evidence="2">Uncharacterized protein</fullName>
    </submittedName>
</protein>
<proteinExistence type="predicted"/>
<comment type="caution">
    <text evidence="2">The sequence shown here is derived from an EMBL/GenBank/DDBJ whole genome shotgun (WGS) entry which is preliminary data.</text>
</comment>
<keyword evidence="3" id="KW-1185">Reference proteome</keyword>
<gene>
    <name evidence="2" type="ORF">ACFQ5J_13865</name>
</gene>
<dbReference type="EMBL" id="JBHTON010000057">
    <property type="protein sequence ID" value="MFD1486314.1"/>
    <property type="molecule type" value="Genomic_DNA"/>
</dbReference>
<dbReference type="Proteomes" id="UP001597252">
    <property type="component" value="Unassembled WGS sequence"/>
</dbReference>
<evidence type="ECO:0000313" key="3">
    <source>
        <dbReference type="Proteomes" id="UP001597252"/>
    </source>
</evidence>
<feature type="region of interest" description="Disordered" evidence="1">
    <location>
        <begin position="47"/>
        <end position="73"/>
    </location>
</feature>
<evidence type="ECO:0000313" key="2">
    <source>
        <dbReference type="EMBL" id="MFD1486314.1"/>
    </source>
</evidence>
<evidence type="ECO:0000256" key="1">
    <source>
        <dbReference type="SAM" id="MobiDB-lite"/>
    </source>
</evidence>
<accession>A0ABW4E9E9</accession>
<feature type="compositionally biased region" description="Basic and acidic residues" evidence="1">
    <location>
        <begin position="64"/>
        <end position="73"/>
    </location>
</feature>
<name>A0ABW4E9E9_9LACO</name>
<dbReference type="RefSeq" id="WP_125753943.1">
    <property type="nucleotide sequence ID" value="NZ_JBHTON010000057.1"/>
</dbReference>
<reference evidence="3" key="1">
    <citation type="journal article" date="2019" name="Int. J. Syst. Evol. Microbiol.">
        <title>The Global Catalogue of Microorganisms (GCM) 10K type strain sequencing project: providing services to taxonomists for standard genome sequencing and annotation.</title>
        <authorList>
            <consortium name="The Broad Institute Genomics Platform"/>
            <consortium name="The Broad Institute Genome Sequencing Center for Infectious Disease"/>
            <person name="Wu L."/>
            <person name="Ma J."/>
        </authorList>
    </citation>
    <scope>NUCLEOTIDE SEQUENCE [LARGE SCALE GENOMIC DNA]</scope>
    <source>
        <strain evidence="3">CCM 8903</strain>
    </source>
</reference>